<dbReference type="GO" id="GO:0003697">
    <property type="term" value="F:single-stranded DNA binding"/>
    <property type="evidence" value="ECO:0007669"/>
    <property type="project" value="InterPro"/>
</dbReference>
<keyword evidence="4" id="KW-1185">Reference proteome</keyword>
<name>R0KCV7_ANAPL</name>
<dbReference type="Proteomes" id="UP000296049">
    <property type="component" value="Unassembled WGS sequence"/>
</dbReference>
<evidence type="ECO:0000256" key="1">
    <source>
        <dbReference type="ARBA" id="ARBA00004123"/>
    </source>
</evidence>
<dbReference type="GO" id="GO:0045944">
    <property type="term" value="P:positive regulation of transcription by RNA polymerase II"/>
    <property type="evidence" value="ECO:0007669"/>
    <property type="project" value="TreeGrafter"/>
</dbReference>
<accession>R0KCV7</accession>
<dbReference type="PANTHER" id="PTHR12610:SF12">
    <property type="entry name" value="SEQUENCE-SPECIFIC SINGLE-STRANDED DNA-BINDING PROTEIN, ISOFORM D"/>
    <property type="match status" value="1"/>
</dbReference>
<keyword evidence="2" id="KW-0539">Nucleus</keyword>
<dbReference type="EMBL" id="KB742491">
    <property type="protein sequence ID" value="EOB07777.1"/>
    <property type="molecule type" value="Genomic_DNA"/>
</dbReference>
<comment type="subcellular location">
    <subcellularLocation>
        <location evidence="1">Nucleus</location>
    </subcellularLocation>
</comment>
<dbReference type="PRINTS" id="PR01743">
    <property type="entry name" value="SSDNABINDING"/>
</dbReference>
<dbReference type="PANTHER" id="PTHR12610">
    <property type="entry name" value="SINGLE STRANDED DNA BINDING PROTEIN"/>
    <property type="match status" value="1"/>
</dbReference>
<reference evidence="4" key="1">
    <citation type="journal article" date="2013" name="Nat. Genet.">
        <title>The duck genome and transcriptome provide insight into an avian influenza virus reservoir species.</title>
        <authorList>
            <person name="Huang Y."/>
            <person name="Li Y."/>
            <person name="Burt D.W."/>
            <person name="Chen H."/>
            <person name="Zhang Y."/>
            <person name="Qian W."/>
            <person name="Kim H."/>
            <person name="Gan S."/>
            <person name="Zhao Y."/>
            <person name="Li J."/>
            <person name="Yi K."/>
            <person name="Feng H."/>
            <person name="Zhu P."/>
            <person name="Li B."/>
            <person name="Liu Q."/>
            <person name="Fairley S."/>
            <person name="Magor K.E."/>
            <person name="Du Z."/>
            <person name="Hu X."/>
            <person name="Goodman L."/>
            <person name="Tafer H."/>
            <person name="Vignal A."/>
            <person name="Lee T."/>
            <person name="Kim K.W."/>
            <person name="Sheng Z."/>
            <person name="An Y."/>
            <person name="Searle S."/>
            <person name="Herrero J."/>
            <person name="Groenen M.A."/>
            <person name="Crooijmans R.P."/>
            <person name="Faraut T."/>
            <person name="Cai Q."/>
            <person name="Webster R.G."/>
            <person name="Aldridge J.R."/>
            <person name="Warren W.C."/>
            <person name="Bartschat S."/>
            <person name="Kehr S."/>
            <person name="Marz M."/>
            <person name="Stadler P.F."/>
            <person name="Smith J."/>
            <person name="Kraus R.H."/>
            <person name="Zhao Y."/>
            <person name="Ren L."/>
            <person name="Fei J."/>
            <person name="Morisson M."/>
            <person name="Kaiser P."/>
            <person name="Griffin D.K."/>
            <person name="Rao M."/>
            <person name="Pitel F."/>
            <person name="Wang J."/>
            <person name="Li N."/>
        </authorList>
    </citation>
    <scope>NUCLEOTIDE SEQUENCE [LARGE SCALE GENOMIC DNA]</scope>
</reference>
<organism evidence="3 4">
    <name type="scientific">Anas platyrhynchos</name>
    <name type="common">Mallard</name>
    <name type="synonym">Anas boschas</name>
    <dbReference type="NCBI Taxonomy" id="8839"/>
    <lineage>
        <taxon>Eukaryota</taxon>
        <taxon>Metazoa</taxon>
        <taxon>Chordata</taxon>
        <taxon>Craniata</taxon>
        <taxon>Vertebrata</taxon>
        <taxon>Euteleostomi</taxon>
        <taxon>Archelosauria</taxon>
        <taxon>Archosauria</taxon>
        <taxon>Dinosauria</taxon>
        <taxon>Saurischia</taxon>
        <taxon>Theropoda</taxon>
        <taxon>Coelurosauria</taxon>
        <taxon>Aves</taxon>
        <taxon>Neognathae</taxon>
        <taxon>Galloanserae</taxon>
        <taxon>Anseriformes</taxon>
        <taxon>Anatidae</taxon>
        <taxon>Anatinae</taxon>
        <taxon>Anas</taxon>
    </lineage>
</organism>
<sequence>MAFSDAARSLHVLCVNTGCRSNVLNSLTRSTCRSVDLESMQKGKDCANSICKWLYVGTKCNYRCYGKPGKDGTGDESNTMRELLFKAQYWTLEELLSFLFRSMPFHAITVCICPFQGFVDVNSSSCQSVFWDLYCAAPERRETCEHSSEAKAFHDYNHCILLGERGNSPTVAKAVYDNEKKKKPDHVVTEYFSVLTGKGLEFKLQKSGQIVFKVGDVDLIAPGVGENRDATSSVVGEGDGDHCTSHRAQSGVRMFVQRSCAGNV</sequence>
<evidence type="ECO:0000256" key="2">
    <source>
        <dbReference type="ARBA" id="ARBA00023242"/>
    </source>
</evidence>
<dbReference type="InterPro" id="IPR008116">
    <property type="entry name" value="SSDP_DNA-bd"/>
</dbReference>
<dbReference type="AlphaFoldDB" id="R0KCV7"/>
<proteinExistence type="predicted"/>
<gene>
    <name evidence="3" type="ORF">Anapl_12959</name>
</gene>
<evidence type="ECO:0000313" key="4">
    <source>
        <dbReference type="Proteomes" id="UP000296049"/>
    </source>
</evidence>
<dbReference type="GO" id="GO:0005634">
    <property type="term" value="C:nucleus"/>
    <property type="evidence" value="ECO:0007669"/>
    <property type="project" value="UniProtKB-SubCell"/>
</dbReference>
<keyword evidence="3" id="KW-0238">DNA-binding</keyword>
<evidence type="ECO:0000313" key="3">
    <source>
        <dbReference type="EMBL" id="EOB07777.1"/>
    </source>
</evidence>
<protein>
    <submittedName>
        <fullName evidence="3">Single-stranded DNA-binding protein 2</fullName>
    </submittedName>
</protein>